<sequence>MRGSEPAFAWRESGKPFRGKPPPVHPTEIRTSISPSSAVELNTTSSLANYATEAGSKENVQRQLGMVLVALKLLNCHHHKINRNKSHVKLPASKSILCELRMSNPRDKQPTGKNSSFPRFDLSYPPFPHFPLASVCPSYFHPTTLYVVIPGRRCTPRIQIQEDREPVWVEPPSVEPVGMRTPAISVTEGDGGIVLCEWEELKYYWYAVSGVQTPPTVNCLSLSVHTYLCLTRPYANESDPLPLLPIHPIPSTPIVAAARSAVASLFIT</sequence>
<evidence type="ECO:0000313" key="2">
    <source>
        <dbReference type="EMBL" id="CAD7193661.1"/>
    </source>
</evidence>
<accession>A0A7R8V8Y0</accession>
<gene>
    <name evidence="2" type="ORF">TDIB3V08_LOCUS118</name>
</gene>
<name>A0A7R8V8Y0_TIMDO</name>
<reference evidence="2" key="1">
    <citation type="submission" date="2020-11" db="EMBL/GenBank/DDBJ databases">
        <authorList>
            <person name="Tran Van P."/>
        </authorList>
    </citation>
    <scope>NUCLEOTIDE SEQUENCE</scope>
</reference>
<evidence type="ECO:0000256" key="1">
    <source>
        <dbReference type="SAM" id="MobiDB-lite"/>
    </source>
</evidence>
<dbReference type="EMBL" id="OA564287">
    <property type="protein sequence ID" value="CAD7193661.1"/>
    <property type="molecule type" value="Genomic_DNA"/>
</dbReference>
<feature type="compositionally biased region" description="Polar residues" evidence="1">
    <location>
        <begin position="29"/>
        <end position="38"/>
    </location>
</feature>
<proteinExistence type="predicted"/>
<organism evidence="2">
    <name type="scientific">Timema douglasi</name>
    <name type="common">Walking stick</name>
    <dbReference type="NCBI Taxonomy" id="61478"/>
    <lineage>
        <taxon>Eukaryota</taxon>
        <taxon>Metazoa</taxon>
        <taxon>Ecdysozoa</taxon>
        <taxon>Arthropoda</taxon>
        <taxon>Hexapoda</taxon>
        <taxon>Insecta</taxon>
        <taxon>Pterygota</taxon>
        <taxon>Neoptera</taxon>
        <taxon>Polyneoptera</taxon>
        <taxon>Phasmatodea</taxon>
        <taxon>Timematodea</taxon>
        <taxon>Timematoidea</taxon>
        <taxon>Timematidae</taxon>
        <taxon>Timema</taxon>
    </lineage>
</organism>
<feature type="region of interest" description="Disordered" evidence="1">
    <location>
        <begin position="1"/>
        <end position="38"/>
    </location>
</feature>
<protein>
    <submittedName>
        <fullName evidence="2">Uncharacterized protein</fullName>
    </submittedName>
</protein>
<dbReference type="AlphaFoldDB" id="A0A7R8V8Y0"/>